<feature type="domain" description="Palmitoyltransferase DHHC" evidence="11">
    <location>
        <begin position="218"/>
        <end position="331"/>
    </location>
</feature>
<evidence type="ECO:0000256" key="10">
    <source>
        <dbReference type="RuleBase" id="RU079119"/>
    </source>
</evidence>
<comment type="domain">
    <text evidence="10">The DHHC domain is required for palmitoyltransferase activity.</text>
</comment>
<proteinExistence type="inferred from homology"/>
<organism evidence="12 13">
    <name type="scientific">Malassezia furfur</name>
    <name type="common">Pityriasis versicolor infection agent</name>
    <name type="synonym">Pityrosporum furfur</name>
    <dbReference type="NCBI Taxonomy" id="55194"/>
    <lineage>
        <taxon>Eukaryota</taxon>
        <taxon>Fungi</taxon>
        <taxon>Dikarya</taxon>
        <taxon>Basidiomycota</taxon>
        <taxon>Ustilaginomycotina</taxon>
        <taxon>Malasseziomycetes</taxon>
        <taxon>Malasseziales</taxon>
        <taxon>Malasseziaceae</taxon>
        <taxon>Malassezia</taxon>
    </lineage>
</organism>
<dbReference type="PROSITE" id="PS50216">
    <property type="entry name" value="DHHC"/>
    <property type="match status" value="1"/>
</dbReference>
<evidence type="ECO:0000313" key="12">
    <source>
        <dbReference type="EMBL" id="WFD47243.1"/>
    </source>
</evidence>
<dbReference type="InterPro" id="IPR039859">
    <property type="entry name" value="PFA4/ZDH16/20/ERF2-like"/>
</dbReference>
<keyword evidence="7" id="KW-0449">Lipoprotein</keyword>
<dbReference type="EMBL" id="CP046235">
    <property type="protein sequence ID" value="WFD47243.1"/>
    <property type="molecule type" value="Genomic_DNA"/>
</dbReference>
<keyword evidence="13" id="KW-1185">Reference proteome</keyword>
<keyword evidence="3 10" id="KW-0812">Transmembrane</keyword>
<dbReference type="EC" id="2.3.1.225" evidence="10"/>
<evidence type="ECO:0000313" key="13">
    <source>
        <dbReference type="Proteomes" id="UP000818624"/>
    </source>
</evidence>
<evidence type="ECO:0000256" key="3">
    <source>
        <dbReference type="ARBA" id="ARBA00022692"/>
    </source>
</evidence>
<keyword evidence="6" id="KW-0564">Palmitate</keyword>
<feature type="transmembrane region" description="Helical" evidence="10">
    <location>
        <begin position="254"/>
        <end position="274"/>
    </location>
</feature>
<gene>
    <name evidence="12" type="ORF">GLX27_001894</name>
</gene>
<name>A0ABY8ENX1_MALFU</name>
<keyword evidence="5 10" id="KW-0472">Membrane</keyword>
<evidence type="ECO:0000256" key="9">
    <source>
        <dbReference type="ARBA" id="ARBA00048048"/>
    </source>
</evidence>
<evidence type="ECO:0000256" key="1">
    <source>
        <dbReference type="ARBA" id="ARBA00004141"/>
    </source>
</evidence>
<sequence length="420" mass="48351">MAVHDSCRQEPPAMFRCVWLTVGCFYLATMMGWSYYMACTEPPGSPSHGMSEKLHERRIGPGSAMWWQQKCESITRATFGLPCRDEDERHANDSIPYAHSTCHRLTPRKAVPGPKNTYQPNADLSTSYRYCKKCPRVPLAEAIARLPPELRKVEKWNRRDHLLRVKQKAAEDGAASAQDVAELSSSLPPELFIDNDEESLSDISQWLGEDAQKIVLPPKPERAHHCKTCRMCVFKFDHHCPWINQCVGLGNERYFVLFMLWFSLGTCVFGVTAWEIVNEALWHYKWPYRYAPRVLFIAMYAKAVVMGGAVFILALWHLYLVSKGETSVESQDNAHYRKMAKERNDRFVNVYDMGRLRNLQIFFNVGRGLKYGYYTLLLPCRIEPYSDGWRYAKSPGLLGRHMGIKQEEEFTDDDGEPLEG</sequence>
<protein>
    <recommendedName>
        <fullName evidence="10">Palmitoyltransferase</fullName>
        <ecNumber evidence="10">2.3.1.225</ecNumber>
    </recommendedName>
</protein>
<evidence type="ECO:0000256" key="6">
    <source>
        <dbReference type="ARBA" id="ARBA00023139"/>
    </source>
</evidence>
<evidence type="ECO:0000256" key="2">
    <source>
        <dbReference type="ARBA" id="ARBA00022679"/>
    </source>
</evidence>
<feature type="transmembrane region" description="Helical" evidence="10">
    <location>
        <begin position="18"/>
        <end position="38"/>
    </location>
</feature>
<dbReference type="GO" id="GO:0019706">
    <property type="term" value="F:protein-cysteine S-palmitoyltransferase activity"/>
    <property type="evidence" value="ECO:0007669"/>
    <property type="project" value="UniProtKB-EC"/>
</dbReference>
<accession>A0ABY8ENX1</accession>
<keyword evidence="4 10" id="KW-1133">Transmembrane helix</keyword>
<dbReference type="Pfam" id="PF01529">
    <property type="entry name" value="DHHC"/>
    <property type="match status" value="1"/>
</dbReference>
<evidence type="ECO:0000256" key="8">
    <source>
        <dbReference type="ARBA" id="ARBA00023315"/>
    </source>
</evidence>
<comment type="similarity">
    <text evidence="10">Belongs to the DHHC palmitoyltransferase family.</text>
</comment>
<keyword evidence="2 10" id="KW-0808">Transferase</keyword>
<comment type="subcellular location">
    <subcellularLocation>
        <location evidence="1">Membrane</location>
        <topology evidence="1">Multi-pass membrane protein</topology>
    </subcellularLocation>
</comment>
<dbReference type="Proteomes" id="UP000818624">
    <property type="component" value="Chromosome 2"/>
</dbReference>
<dbReference type="PANTHER" id="PTHR12246">
    <property type="entry name" value="PALMITOYLTRANSFERASE ZDHHC16"/>
    <property type="match status" value="1"/>
</dbReference>
<feature type="transmembrane region" description="Helical" evidence="10">
    <location>
        <begin position="294"/>
        <end position="319"/>
    </location>
</feature>
<evidence type="ECO:0000256" key="4">
    <source>
        <dbReference type="ARBA" id="ARBA00022989"/>
    </source>
</evidence>
<comment type="catalytic activity">
    <reaction evidence="9 10">
        <text>L-cysteinyl-[protein] + hexadecanoyl-CoA = S-hexadecanoyl-L-cysteinyl-[protein] + CoA</text>
        <dbReference type="Rhea" id="RHEA:36683"/>
        <dbReference type="Rhea" id="RHEA-COMP:10131"/>
        <dbReference type="Rhea" id="RHEA-COMP:11032"/>
        <dbReference type="ChEBI" id="CHEBI:29950"/>
        <dbReference type="ChEBI" id="CHEBI:57287"/>
        <dbReference type="ChEBI" id="CHEBI:57379"/>
        <dbReference type="ChEBI" id="CHEBI:74151"/>
        <dbReference type="EC" id="2.3.1.225"/>
    </reaction>
</comment>
<evidence type="ECO:0000256" key="5">
    <source>
        <dbReference type="ARBA" id="ARBA00023136"/>
    </source>
</evidence>
<keyword evidence="8 10" id="KW-0012">Acyltransferase</keyword>
<evidence type="ECO:0000256" key="7">
    <source>
        <dbReference type="ARBA" id="ARBA00023288"/>
    </source>
</evidence>
<evidence type="ECO:0000259" key="11">
    <source>
        <dbReference type="Pfam" id="PF01529"/>
    </source>
</evidence>
<dbReference type="InterPro" id="IPR001594">
    <property type="entry name" value="Palmitoyltrfase_DHHC"/>
</dbReference>
<reference evidence="12 13" key="1">
    <citation type="journal article" date="2020" name="Elife">
        <title>Loss of centromere function drives karyotype evolution in closely related Malassezia species.</title>
        <authorList>
            <person name="Sankaranarayanan S.R."/>
            <person name="Ianiri G."/>
            <person name="Coelho M.A."/>
            <person name="Reza M.H."/>
            <person name="Thimmappa B.C."/>
            <person name="Ganguly P."/>
            <person name="Vadnala R.N."/>
            <person name="Sun S."/>
            <person name="Siddharthan R."/>
            <person name="Tellgren-Roth C."/>
            <person name="Dawson T.L."/>
            <person name="Heitman J."/>
            <person name="Sanyal K."/>
        </authorList>
    </citation>
    <scope>NUCLEOTIDE SEQUENCE [LARGE SCALE GENOMIC DNA]</scope>
    <source>
        <strain evidence="12">CBS14141</strain>
    </source>
</reference>